<protein>
    <submittedName>
        <fullName evidence="2">Uncharacterized protein</fullName>
    </submittedName>
</protein>
<dbReference type="KEGG" id="bcoh:BC6307_16900"/>
<reference evidence="2 3" key="1">
    <citation type="submission" date="2016-12" db="EMBL/GenBank/DDBJ databases">
        <title>The whole genome sequencing and assembly of Bacillus cohnii DSM 6307T strain.</title>
        <authorList>
            <person name="Lee Y.-J."/>
            <person name="Yi H."/>
            <person name="Bahn Y.-S."/>
            <person name="Kim J.F."/>
            <person name="Lee D.-W."/>
        </authorList>
    </citation>
    <scope>NUCLEOTIDE SEQUENCE [LARGE SCALE GENOMIC DNA]</scope>
    <source>
        <strain evidence="2 3">DSM 6307</strain>
    </source>
</reference>
<keyword evidence="1" id="KW-0472">Membrane</keyword>
<gene>
    <name evidence="2" type="ORF">BC6307_16900</name>
</gene>
<keyword evidence="1" id="KW-0812">Transmembrane</keyword>
<dbReference type="AlphaFoldDB" id="A0A223KU23"/>
<evidence type="ECO:0000313" key="3">
    <source>
        <dbReference type="Proteomes" id="UP000215224"/>
    </source>
</evidence>
<proteinExistence type="predicted"/>
<organism evidence="2 3">
    <name type="scientific">Sutcliffiella cohnii</name>
    <dbReference type="NCBI Taxonomy" id="33932"/>
    <lineage>
        <taxon>Bacteria</taxon>
        <taxon>Bacillati</taxon>
        <taxon>Bacillota</taxon>
        <taxon>Bacilli</taxon>
        <taxon>Bacillales</taxon>
        <taxon>Bacillaceae</taxon>
        <taxon>Sutcliffiella</taxon>
    </lineage>
</organism>
<evidence type="ECO:0000256" key="1">
    <source>
        <dbReference type="SAM" id="Phobius"/>
    </source>
</evidence>
<sequence>MKNRLLLSLLCLAALLYIAVPRIPMGAEGLPGMFALAWLLFALIAIGGNISALMFQPKRKRTVSKLKLEEEKRRRLRQYS</sequence>
<dbReference type="RefSeq" id="WP_066420109.1">
    <property type="nucleotide sequence ID" value="NZ_CP018866.1"/>
</dbReference>
<evidence type="ECO:0000313" key="2">
    <source>
        <dbReference type="EMBL" id="AST92844.1"/>
    </source>
</evidence>
<dbReference type="Proteomes" id="UP000215224">
    <property type="component" value="Chromosome"/>
</dbReference>
<accession>A0A223KU23</accession>
<keyword evidence="3" id="KW-1185">Reference proteome</keyword>
<name>A0A223KU23_9BACI</name>
<keyword evidence="1" id="KW-1133">Transmembrane helix</keyword>
<feature type="transmembrane region" description="Helical" evidence="1">
    <location>
        <begin position="31"/>
        <end position="55"/>
    </location>
</feature>
<dbReference type="EMBL" id="CP018866">
    <property type="protein sequence ID" value="AST92844.1"/>
    <property type="molecule type" value="Genomic_DNA"/>
</dbReference>